<evidence type="ECO:0000256" key="1">
    <source>
        <dbReference type="ARBA" id="ARBA00009219"/>
    </source>
</evidence>
<dbReference type="GO" id="GO:0006696">
    <property type="term" value="P:ergosterol biosynthetic process"/>
    <property type="evidence" value="ECO:0000318"/>
    <property type="project" value="GO_Central"/>
</dbReference>
<evidence type="ECO:0000313" key="5">
    <source>
        <dbReference type="Proteomes" id="UP000000560"/>
    </source>
</evidence>
<keyword evidence="2" id="KW-0560">Oxidoreductase</keyword>
<dbReference type="STRING" id="227321.Q5B5D7"/>
<dbReference type="RefSeq" id="XP_661847.1">
    <property type="nucleotide sequence ID" value="XM_656755.1"/>
</dbReference>
<dbReference type="PANTHER" id="PTHR43245:SF51">
    <property type="entry name" value="SHORT CHAIN DEHYDROGENASE_REDUCTASE FAMILY 42E, MEMBER 2"/>
    <property type="match status" value="1"/>
</dbReference>
<dbReference type="InterPro" id="IPR050177">
    <property type="entry name" value="Lipid_A_modif_metabolic_enz"/>
</dbReference>
<dbReference type="HOGENOM" id="CLU_045580_1_0_1"/>
<dbReference type="InterPro" id="IPR036291">
    <property type="entry name" value="NAD(P)-bd_dom_sf"/>
</dbReference>
<dbReference type="OMA" id="HDQFFGN"/>
<keyword evidence="5" id="KW-1185">Reference proteome</keyword>
<accession>C8V436</accession>
<dbReference type="OrthoDB" id="10058185at2759"/>
<name>Q5B5D7_EMENI</name>
<reference evidence="5" key="1">
    <citation type="journal article" date="2005" name="Nature">
        <title>Sequencing of Aspergillus nidulans and comparative analysis with A. fumigatus and A. oryzae.</title>
        <authorList>
            <person name="Galagan J.E."/>
            <person name="Calvo S.E."/>
            <person name="Cuomo C."/>
            <person name="Ma L.J."/>
            <person name="Wortman J.R."/>
            <person name="Batzoglou S."/>
            <person name="Lee S.I."/>
            <person name="Basturkmen M."/>
            <person name="Spevak C.C."/>
            <person name="Clutterbuck J."/>
            <person name="Kapitonov V."/>
            <person name="Jurka J."/>
            <person name="Scazzocchio C."/>
            <person name="Farman M."/>
            <person name="Butler J."/>
            <person name="Purcell S."/>
            <person name="Harris S."/>
            <person name="Braus G.H."/>
            <person name="Draht O."/>
            <person name="Busch S."/>
            <person name="D'Enfert C."/>
            <person name="Bouchier C."/>
            <person name="Goldman G.H."/>
            <person name="Bell-Pedersen D."/>
            <person name="Griffiths-Jones S."/>
            <person name="Doonan J.H."/>
            <person name="Yu J."/>
            <person name="Vienken K."/>
            <person name="Pain A."/>
            <person name="Freitag M."/>
            <person name="Selker E.U."/>
            <person name="Archer D.B."/>
            <person name="Penalva M.A."/>
            <person name="Oakley B.R."/>
            <person name="Momany M."/>
            <person name="Tanaka T."/>
            <person name="Kumagai T."/>
            <person name="Asai K."/>
            <person name="Machida M."/>
            <person name="Nierman W.C."/>
            <person name="Denning D.W."/>
            <person name="Caddick M."/>
            <person name="Hynes M."/>
            <person name="Paoletti M."/>
            <person name="Fischer R."/>
            <person name="Miller B."/>
            <person name="Dyer P."/>
            <person name="Sachs M.S."/>
            <person name="Osmani S.A."/>
            <person name="Birren B.W."/>
        </authorList>
    </citation>
    <scope>NUCLEOTIDE SEQUENCE [LARGE SCALE GENOMIC DNA]</scope>
    <source>
        <strain evidence="5">FGSC A4 / ATCC 38163 / CBS 112.46 / NRRL 194 / M139</strain>
    </source>
</reference>
<dbReference type="KEGG" id="ani:ANIA_04243"/>
<dbReference type="Pfam" id="PF01073">
    <property type="entry name" value="3Beta_HSD"/>
    <property type="match status" value="1"/>
</dbReference>
<protein>
    <submittedName>
        <fullName evidence="4">3-beta hydroxysteroid dehydrogenase/isomerase family protein, putative (AFU_orthologue AFUA_1G06450)</fullName>
    </submittedName>
</protein>
<sequence>MVRSVRFASTRSSLLNARSWLEKGASIPVIFRRSSTKRSSQRDLEAGKYPRGEDPAAIRALDLQPPRRDLLDLGVTFVKTDIVNEAAVQSAFSQPWPSAVADLPLTVFHNAAVIRPADRHKAFLPLVRKVNVGGTVNVLKAAKAAGASCFISTSSGSVCMRRPAFWISPWAKTPRHAVQVLSDETELPKEHDEFFGTYPISKLEAEALVRAADNIKANFRTGCIRPANGISGVGSESSATIIGLYLKMGGGPTWLHPVIQNLVNAENVSIAHLLYEQRLIEHTASPSALPNIGGDAFIVTDPNPAVSFGDLYLLMTTLATTPVRFPYVPPVIMLILSHFVEWYVLLRLFYFPWLPEVTSDLRRLQPAVFAISNPHLIVDDGRARKDPQDGGLGYNPPLTSLDGACKELVHWNQLAVEKGAAAIMGKAP</sequence>
<dbReference type="SUPFAM" id="SSF51735">
    <property type="entry name" value="NAD(P)-binding Rossmann-fold domains"/>
    <property type="match status" value="1"/>
</dbReference>
<evidence type="ECO:0000256" key="2">
    <source>
        <dbReference type="ARBA" id="ARBA00023002"/>
    </source>
</evidence>
<accession>Q5B5D7</accession>
<dbReference type="InterPro" id="IPR002225">
    <property type="entry name" value="3Beta_OHSteriod_DH/Estase"/>
</dbReference>
<gene>
    <name evidence="4" type="ORF">ANIA_04243</name>
</gene>
<dbReference type="InParanoid" id="Q5B5D7"/>
<organism evidence="4 5">
    <name type="scientific">Emericella nidulans (strain FGSC A4 / ATCC 38163 / CBS 112.46 / NRRL 194 / M139)</name>
    <name type="common">Aspergillus nidulans</name>
    <dbReference type="NCBI Taxonomy" id="227321"/>
    <lineage>
        <taxon>Eukaryota</taxon>
        <taxon>Fungi</taxon>
        <taxon>Dikarya</taxon>
        <taxon>Ascomycota</taxon>
        <taxon>Pezizomycotina</taxon>
        <taxon>Eurotiomycetes</taxon>
        <taxon>Eurotiomycetidae</taxon>
        <taxon>Eurotiales</taxon>
        <taxon>Aspergillaceae</taxon>
        <taxon>Aspergillus</taxon>
        <taxon>Aspergillus subgen. Nidulantes</taxon>
    </lineage>
</organism>
<dbReference type="EMBL" id="BN001302">
    <property type="protein sequence ID" value="CBF74406.1"/>
    <property type="molecule type" value="Genomic_DNA"/>
</dbReference>
<dbReference type="GO" id="GO:0005783">
    <property type="term" value="C:endoplasmic reticulum"/>
    <property type="evidence" value="ECO:0000318"/>
    <property type="project" value="GO_Central"/>
</dbReference>
<reference evidence="5" key="2">
    <citation type="journal article" date="2009" name="Fungal Genet. Biol.">
        <title>The 2008 update of the Aspergillus nidulans genome annotation: a community effort.</title>
        <authorList>
            <person name="Wortman J.R."/>
            <person name="Gilsenan J.M."/>
            <person name="Joardar V."/>
            <person name="Deegan J."/>
            <person name="Clutterbuck J."/>
            <person name="Andersen M.R."/>
            <person name="Archer D."/>
            <person name="Bencina M."/>
            <person name="Braus G."/>
            <person name="Coutinho P."/>
            <person name="von Dohren H."/>
            <person name="Doonan J."/>
            <person name="Driessen A.J."/>
            <person name="Durek P."/>
            <person name="Espeso E."/>
            <person name="Fekete E."/>
            <person name="Flipphi M."/>
            <person name="Estrada C.G."/>
            <person name="Geysens S."/>
            <person name="Goldman G."/>
            <person name="de Groot P.W."/>
            <person name="Hansen K."/>
            <person name="Harris S.D."/>
            <person name="Heinekamp T."/>
            <person name="Helmstaedt K."/>
            <person name="Henrissat B."/>
            <person name="Hofmann G."/>
            <person name="Homan T."/>
            <person name="Horio T."/>
            <person name="Horiuchi H."/>
            <person name="James S."/>
            <person name="Jones M."/>
            <person name="Karaffa L."/>
            <person name="Karanyi Z."/>
            <person name="Kato M."/>
            <person name="Keller N."/>
            <person name="Kelly D.E."/>
            <person name="Kiel J.A."/>
            <person name="Kim J.M."/>
            <person name="van der Klei I.J."/>
            <person name="Klis F.M."/>
            <person name="Kovalchuk A."/>
            <person name="Krasevec N."/>
            <person name="Kubicek C.P."/>
            <person name="Liu B."/>
            <person name="Maccabe A."/>
            <person name="Meyer V."/>
            <person name="Mirabito P."/>
            <person name="Miskei M."/>
            <person name="Mos M."/>
            <person name="Mullins J."/>
            <person name="Nelson D.R."/>
            <person name="Nielsen J."/>
            <person name="Oakley B.R."/>
            <person name="Osmani S.A."/>
            <person name="Pakula T."/>
            <person name="Paszewski A."/>
            <person name="Paulsen I."/>
            <person name="Pilsyk S."/>
            <person name="Pocsi I."/>
            <person name="Punt P.J."/>
            <person name="Ram A.F."/>
            <person name="Ren Q."/>
            <person name="Robellet X."/>
            <person name="Robson G."/>
            <person name="Seiboth B."/>
            <person name="van Solingen P."/>
            <person name="Specht T."/>
            <person name="Sun J."/>
            <person name="Taheri-Talesh N."/>
            <person name="Takeshita N."/>
            <person name="Ussery D."/>
            <person name="vanKuyk P.A."/>
            <person name="Visser H."/>
            <person name="van de Vondervoort P.J."/>
            <person name="de Vries R.P."/>
            <person name="Walton J."/>
            <person name="Xiang X."/>
            <person name="Xiong Y."/>
            <person name="Zeng A.P."/>
            <person name="Brandt B.W."/>
            <person name="Cornell M.J."/>
            <person name="van den Hondel C.A."/>
            <person name="Visser J."/>
            <person name="Oliver S.G."/>
            <person name="Turner G."/>
        </authorList>
    </citation>
    <scope>GENOME REANNOTATION</scope>
    <source>
        <strain evidence="5">FGSC A4 / ATCC 38163 / CBS 112.46 / NRRL 194 / M139</strain>
    </source>
</reference>
<dbReference type="eggNOG" id="KOG1430">
    <property type="taxonomic scope" value="Eukaryota"/>
</dbReference>
<evidence type="ECO:0000313" key="4">
    <source>
        <dbReference type="EMBL" id="CBF74406.1"/>
    </source>
</evidence>
<dbReference type="Proteomes" id="UP000000560">
    <property type="component" value="Chromosome II"/>
</dbReference>
<comment type="similarity">
    <text evidence="1">Belongs to the 3-beta-HSD family.</text>
</comment>
<dbReference type="PANTHER" id="PTHR43245">
    <property type="entry name" value="BIFUNCTIONAL POLYMYXIN RESISTANCE PROTEIN ARNA"/>
    <property type="match status" value="1"/>
</dbReference>
<dbReference type="AlphaFoldDB" id="Q5B5D7"/>
<evidence type="ECO:0000259" key="3">
    <source>
        <dbReference type="Pfam" id="PF01073"/>
    </source>
</evidence>
<dbReference type="GeneID" id="2873663"/>
<proteinExistence type="inferred from homology"/>
<dbReference type="GO" id="GO:0000252">
    <property type="term" value="F:3-beta-hydroxysteroid dehydrogenase [NAD(P)+]/C4-decarboxylase activity"/>
    <property type="evidence" value="ECO:0000318"/>
    <property type="project" value="GO_Central"/>
</dbReference>
<feature type="domain" description="3-beta hydroxysteroid dehydrogenase/isomerase" evidence="3">
    <location>
        <begin position="58"/>
        <end position="315"/>
    </location>
</feature>
<dbReference type="Gene3D" id="3.40.50.720">
    <property type="entry name" value="NAD(P)-binding Rossmann-like Domain"/>
    <property type="match status" value="1"/>
</dbReference>